<comment type="caution">
    <text evidence="2">The sequence shown here is derived from an EMBL/GenBank/DDBJ whole genome shotgun (WGS) entry which is preliminary data.</text>
</comment>
<name>A0ABN7NAY0_TIMPD</name>
<reference evidence="2" key="1">
    <citation type="submission" date="2021-03" db="EMBL/GenBank/DDBJ databases">
        <authorList>
            <person name="Tran Van P."/>
        </authorList>
    </citation>
    <scope>NUCLEOTIDE SEQUENCE</scope>
</reference>
<organism evidence="2 3">
    <name type="scientific">Timema podura</name>
    <name type="common">Walking stick</name>
    <dbReference type="NCBI Taxonomy" id="61482"/>
    <lineage>
        <taxon>Eukaryota</taxon>
        <taxon>Metazoa</taxon>
        <taxon>Ecdysozoa</taxon>
        <taxon>Arthropoda</taxon>
        <taxon>Hexapoda</taxon>
        <taxon>Insecta</taxon>
        <taxon>Pterygota</taxon>
        <taxon>Neoptera</taxon>
        <taxon>Polyneoptera</taxon>
        <taxon>Phasmatodea</taxon>
        <taxon>Timematodea</taxon>
        <taxon>Timematoidea</taxon>
        <taxon>Timematidae</taxon>
        <taxon>Timema</taxon>
    </lineage>
</organism>
<evidence type="ECO:0000313" key="2">
    <source>
        <dbReference type="EMBL" id="CAG2053008.1"/>
    </source>
</evidence>
<gene>
    <name evidence="2" type="ORF">TPAB3V08_LOCUS99</name>
</gene>
<proteinExistence type="predicted"/>
<evidence type="ECO:0000313" key="3">
    <source>
        <dbReference type="Proteomes" id="UP001153148"/>
    </source>
</evidence>
<feature type="compositionally biased region" description="Basic and acidic residues" evidence="1">
    <location>
        <begin position="1"/>
        <end position="25"/>
    </location>
</feature>
<keyword evidence="3" id="KW-1185">Reference proteome</keyword>
<protein>
    <submittedName>
        <fullName evidence="2">Uncharacterized protein</fullName>
    </submittedName>
</protein>
<accession>A0ABN7NAY0</accession>
<sequence>MDIEFKRDEERGGHGNDVCGKRGEESPFSPGTPQEMLRSLPSPQQVCPPPGGRLTSPAPRMTSPQHRATMGRLVTSPGGFSAQQSIFWRANQNTWNDAAFC</sequence>
<dbReference type="Proteomes" id="UP001153148">
    <property type="component" value="Unassembled WGS sequence"/>
</dbReference>
<evidence type="ECO:0000256" key="1">
    <source>
        <dbReference type="SAM" id="MobiDB-lite"/>
    </source>
</evidence>
<dbReference type="EMBL" id="CAJPIN010000080">
    <property type="protein sequence ID" value="CAG2053008.1"/>
    <property type="molecule type" value="Genomic_DNA"/>
</dbReference>
<feature type="region of interest" description="Disordered" evidence="1">
    <location>
        <begin position="1"/>
        <end position="65"/>
    </location>
</feature>